<dbReference type="AlphaFoldDB" id="H0UQQ9"/>
<dbReference type="GO" id="GO:0046872">
    <property type="term" value="F:metal ion binding"/>
    <property type="evidence" value="ECO:0007669"/>
    <property type="project" value="UniProtKB-KW"/>
</dbReference>
<evidence type="ECO:0000256" key="1">
    <source>
        <dbReference type="ARBA" id="ARBA00010312"/>
    </source>
</evidence>
<dbReference type="InterPro" id="IPR006656">
    <property type="entry name" value="Mopterin_OxRdtase"/>
</dbReference>
<dbReference type="eggNOG" id="COG0243">
    <property type="taxonomic scope" value="Bacteria"/>
</dbReference>
<dbReference type="SUPFAM" id="SSF53706">
    <property type="entry name" value="Formate dehydrogenase/DMSO reductase, domains 1-3"/>
    <property type="match status" value="1"/>
</dbReference>
<accession>H0UQQ9</accession>
<dbReference type="GO" id="GO:0016491">
    <property type="term" value="F:oxidoreductase activity"/>
    <property type="evidence" value="ECO:0007669"/>
    <property type="project" value="InterPro"/>
</dbReference>
<gene>
    <name evidence="7" type="ORF">TheveDRAFT_1705</name>
</gene>
<evidence type="ECO:0000259" key="5">
    <source>
        <dbReference type="Pfam" id="PF00384"/>
    </source>
</evidence>
<keyword evidence="3" id="KW-0408">Iron</keyword>
<evidence type="ECO:0000259" key="6">
    <source>
        <dbReference type="Pfam" id="PF01568"/>
    </source>
</evidence>
<dbReference type="InterPro" id="IPR009010">
    <property type="entry name" value="Asp_de-COase-like_dom_sf"/>
</dbReference>
<dbReference type="HOGENOM" id="CLU_000422_13_3_0"/>
<protein>
    <submittedName>
        <fullName evidence="7">Anaerobic dehydrogenase, typically selenocysteine-containing</fullName>
    </submittedName>
</protein>
<reference evidence="7 8" key="1">
    <citation type="submission" date="2011-10" db="EMBL/GenBank/DDBJ databases">
        <title>The Noncontiguous Finished genome of Thermanaerovibrio velox DSM 12556.</title>
        <authorList>
            <consortium name="US DOE Joint Genome Institute (JGI-PGF)"/>
            <person name="Lucas S."/>
            <person name="Copeland A."/>
            <person name="Lapidus A."/>
            <person name="Glavina del Rio T."/>
            <person name="Dalin E."/>
            <person name="Tice H."/>
            <person name="Bruce D."/>
            <person name="Goodwin L."/>
            <person name="Pitluck S."/>
            <person name="Peters L."/>
            <person name="Mikhailova N."/>
            <person name="Teshima H."/>
            <person name="Kyrpides N."/>
            <person name="Mavromatis K."/>
            <person name="Ivanova N."/>
            <person name="Markowitz V."/>
            <person name="Cheng J.-F."/>
            <person name="Hugenholtz P."/>
            <person name="Woyke T."/>
            <person name="Wu D."/>
            <person name="Spring S."/>
            <person name="Brambilla E.-M."/>
            <person name="Klenk H.-P."/>
            <person name="Eisen J.A."/>
        </authorList>
    </citation>
    <scope>NUCLEOTIDE SEQUENCE [LARGE SCALE GENOMIC DNA]</scope>
    <source>
        <strain evidence="7 8">DSM 12556</strain>
    </source>
</reference>
<dbReference type="STRING" id="926567.TheveDRAFT_1705"/>
<evidence type="ECO:0000256" key="3">
    <source>
        <dbReference type="ARBA" id="ARBA00023004"/>
    </source>
</evidence>
<name>H0UQQ9_9BACT</name>
<dbReference type="GO" id="GO:0043546">
    <property type="term" value="F:molybdopterin cofactor binding"/>
    <property type="evidence" value="ECO:0007669"/>
    <property type="project" value="InterPro"/>
</dbReference>
<keyword evidence="8" id="KW-1185">Reference proteome</keyword>
<feature type="domain" description="Molybdopterin dinucleotide-binding" evidence="6">
    <location>
        <begin position="523"/>
        <end position="610"/>
    </location>
</feature>
<comment type="similarity">
    <text evidence="1">Belongs to the prokaryotic molybdopterin-containing oxidoreductase family.</text>
</comment>
<keyword evidence="2" id="KW-0479">Metal-binding</keyword>
<proteinExistence type="inferred from homology"/>
<dbReference type="InterPro" id="IPR006657">
    <property type="entry name" value="MoPterin_dinucl-bd_dom"/>
</dbReference>
<dbReference type="Proteomes" id="UP000005730">
    <property type="component" value="Chromosome"/>
</dbReference>
<dbReference type="PANTHER" id="PTHR43742:SF6">
    <property type="entry name" value="OXIDOREDUCTASE YYAE-RELATED"/>
    <property type="match status" value="1"/>
</dbReference>
<evidence type="ECO:0000256" key="2">
    <source>
        <dbReference type="ARBA" id="ARBA00022723"/>
    </source>
</evidence>
<evidence type="ECO:0000256" key="4">
    <source>
        <dbReference type="ARBA" id="ARBA00023014"/>
    </source>
</evidence>
<dbReference type="Gene3D" id="3.30.2070.10">
    <property type="entry name" value="Formate dehydrogenase/DMSO reductase"/>
    <property type="match status" value="1"/>
</dbReference>
<dbReference type="PANTHER" id="PTHR43742">
    <property type="entry name" value="TRIMETHYLAMINE-N-OXIDE REDUCTASE"/>
    <property type="match status" value="1"/>
</dbReference>
<dbReference type="InterPro" id="IPR050612">
    <property type="entry name" value="Prok_Mopterin_Oxidored"/>
</dbReference>
<feature type="domain" description="Molybdopterin oxidoreductase" evidence="5">
    <location>
        <begin position="59"/>
        <end position="413"/>
    </location>
</feature>
<keyword evidence="4" id="KW-0411">Iron-sulfur</keyword>
<dbReference type="Gene3D" id="3.40.50.740">
    <property type="match status" value="1"/>
</dbReference>
<evidence type="ECO:0000313" key="7">
    <source>
        <dbReference type="EMBL" id="EHM10823.1"/>
    </source>
</evidence>
<organism evidence="7 8">
    <name type="scientific">Thermanaerovibrio velox DSM 12556</name>
    <dbReference type="NCBI Taxonomy" id="926567"/>
    <lineage>
        <taxon>Bacteria</taxon>
        <taxon>Thermotogati</taxon>
        <taxon>Synergistota</taxon>
        <taxon>Synergistia</taxon>
        <taxon>Synergistales</taxon>
        <taxon>Synergistaceae</taxon>
        <taxon>Thermanaerovibrio</taxon>
    </lineage>
</organism>
<sequence>MEPKCVLSACAFDCPDACGFAFDPASGEVRGRVDHPYTGGFVCHKLRGFLSQVGKREGRLTKPLLRDGGVLREVSWDRGLSVFASKLSEAVRKDPRRVLWATGSGNLRLDNRAFDLFSRALGGFTGLKGSLCGGEGGAGLAESYRVRRHVPPEEVLRSRRVILWGRNVAETNVHFVPLLAKARSLGVRVGYVDVRPTRTDGMADVKWTVRPGADLPLVLYLCGRIMESGVCSVEGSEGFEEFASLVRGVSRDQVLGVSGLSEEALEDMVRFLLGDGPLSVWAGWAVQRRVGGDLLMRGLDAMVFLLGSQDVPGGGMVFSADDEAPVPSDLVGDCFGRWAPRPSVGRFIGDAKEPPVEVAVFSRCNPVTQSQDAGTLEEVLKGEGLFSVCLDWRLSATARRCSLVIPVAPFPEQPKGVVFSYWHDLIQLVNPLWEVSGGPVPYEGEVLDRLLVLLGERPAVVSAAERVVRSVLSAPGLVEVAEGIWRFPHPRRHQGVFRFPGGKDLTLRFWELGVPKGIDLFELITPHRHDGVNGWALSEWAGGGDGPWACLSPGELRALGIAQGDEGWLESPFGRARVRFSSLDGLANGVCMVFSGQEGVNRLIGPNITPRWNTRLSEAMVRVRREG</sequence>
<dbReference type="Pfam" id="PF00384">
    <property type="entry name" value="Molybdopterin"/>
    <property type="match status" value="1"/>
</dbReference>
<dbReference type="Gene3D" id="3.40.228.10">
    <property type="entry name" value="Dimethylsulfoxide Reductase, domain 2"/>
    <property type="match status" value="1"/>
</dbReference>
<dbReference type="Pfam" id="PF01568">
    <property type="entry name" value="Molydop_binding"/>
    <property type="match status" value="1"/>
</dbReference>
<evidence type="ECO:0000313" key="8">
    <source>
        <dbReference type="Proteomes" id="UP000005730"/>
    </source>
</evidence>
<dbReference type="RefSeq" id="WP_006584317.1">
    <property type="nucleotide sequence ID" value="NZ_CM001377.1"/>
</dbReference>
<dbReference type="SUPFAM" id="SSF50692">
    <property type="entry name" value="ADC-like"/>
    <property type="match status" value="1"/>
</dbReference>
<dbReference type="EMBL" id="CM001377">
    <property type="protein sequence ID" value="EHM10823.1"/>
    <property type="molecule type" value="Genomic_DNA"/>
</dbReference>
<dbReference type="GO" id="GO:0051536">
    <property type="term" value="F:iron-sulfur cluster binding"/>
    <property type="evidence" value="ECO:0007669"/>
    <property type="project" value="UniProtKB-KW"/>
</dbReference>